<dbReference type="PROSITE" id="PS00292">
    <property type="entry name" value="CYCLINS"/>
    <property type="match status" value="1"/>
</dbReference>
<keyword evidence="3 5" id="KW-0195">Cyclin</keyword>
<gene>
    <name evidence="9" type="ORF">SeLEV6574_g07576</name>
</gene>
<dbReference type="GO" id="GO:0019887">
    <property type="term" value="F:protein kinase regulator activity"/>
    <property type="evidence" value="ECO:0007669"/>
    <property type="project" value="UniProtKB-ARBA"/>
</dbReference>
<reference evidence="9 10" key="1">
    <citation type="journal article" date="2019" name="Sci. Rep.">
        <title>Comparative genomics of chytrid fungi reveal insights into the obligate biotrophic and pathogenic lifestyle of Synchytrium endobioticum.</title>
        <authorList>
            <person name="van de Vossenberg B.T.L.H."/>
            <person name="Warris S."/>
            <person name="Nguyen H.D.T."/>
            <person name="van Gent-Pelzer M.P.E."/>
            <person name="Joly D.L."/>
            <person name="van de Geest H.C."/>
            <person name="Bonants P.J.M."/>
            <person name="Smith D.S."/>
            <person name="Levesque C.A."/>
            <person name="van der Lee T.A.J."/>
        </authorList>
    </citation>
    <scope>NUCLEOTIDE SEQUENCE [LARGE SCALE GENOMIC DNA]</scope>
    <source>
        <strain evidence="9 10">LEV6574</strain>
    </source>
</reference>
<dbReference type="Proteomes" id="UP000320475">
    <property type="component" value="Unassembled WGS sequence"/>
</dbReference>
<dbReference type="VEuPathDB" id="FungiDB:SeMB42_g06911"/>
<evidence type="ECO:0000256" key="6">
    <source>
        <dbReference type="SAM" id="MobiDB-lite"/>
    </source>
</evidence>
<dbReference type="SUPFAM" id="SSF47954">
    <property type="entry name" value="Cyclin-like"/>
    <property type="match status" value="2"/>
</dbReference>
<dbReference type="EMBL" id="QEAM01000558">
    <property type="protein sequence ID" value="TPX38845.1"/>
    <property type="molecule type" value="Genomic_DNA"/>
</dbReference>
<dbReference type="FunFam" id="1.10.472.10:FF:000010">
    <property type="entry name" value="G1/S-specific cyclin Cln1"/>
    <property type="match status" value="1"/>
</dbReference>
<evidence type="ECO:0000259" key="8">
    <source>
        <dbReference type="SMART" id="SM01332"/>
    </source>
</evidence>
<dbReference type="OrthoDB" id="5590282at2759"/>
<dbReference type="InterPro" id="IPR006671">
    <property type="entry name" value="Cyclin_N"/>
</dbReference>
<sequence length="380" mass="43897">MTSSFTATGYSKQPHRHHYHHNQRHSHIPHGYSGAVNLDHHFNSMTPPPEKCSTAAFDALEDAFDEGEFEQYGVEIAQFSKELEEQTAARPNYMDEQPEVTWKMRKTLILWLIEVHSEYDLRQETLFLAVNILDRFCSLRKVPRNQYQLLGVTSLWVAAKYEENHGRVPTLRQLVSICCNSYPDREFIQMELVILNELKFVLGHPTAEFFLKANCRFMNCVEPQSRALARYLLEFTLVHKQFLVFRPSLLATSCIILAELIRDNTNWEYTDPNIVECMIALVDRLADPPEPLTKKFSHPKFLRAAFMVRHWFDNGCPNRNYIVIPPPSPRDLMYTGLPTPPKYPILPPVANHLVNSWEIPRTPISQMVAPSIGYCSIGIL</sequence>
<dbReference type="InterPro" id="IPR013763">
    <property type="entry name" value="Cyclin-like_dom"/>
</dbReference>
<feature type="domain" description="Cyclin-like" evidence="7">
    <location>
        <begin position="209"/>
        <end position="283"/>
    </location>
</feature>
<dbReference type="SMART" id="SM01332">
    <property type="entry name" value="Cyclin_C"/>
    <property type="match status" value="1"/>
</dbReference>
<dbReference type="InterPro" id="IPR048258">
    <property type="entry name" value="Cyclins_cyclin-box"/>
</dbReference>
<protein>
    <submittedName>
        <fullName evidence="9">Uncharacterized protein</fullName>
    </submittedName>
</protein>
<feature type="region of interest" description="Disordered" evidence="6">
    <location>
        <begin position="1"/>
        <end position="28"/>
    </location>
</feature>
<dbReference type="GO" id="GO:0051726">
    <property type="term" value="P:regulation of cell cycle"/>
    <property type="evidence" value="ECO:0007669"/>
    <property type="project" value="UniProtKB-ARBA"/>
</dbReference>
<dbReference type="AlphaFoldDB" id="A0A507CLA8"/>
<dbReference type="SMART" id="SM00385">
    <property type="entry name" value="CYCLIN"/>
    <property type="match status" value="2"/>
</dbReference>
<dbReference type="InterPro" id="IPR004367">
    <property type="entry name" value="Cyclin_C-dom"/>
</dbReference>
<comment type="caution">
    <text evidence="9">The sequence shown here is derived from an EMBL/GenBank/DDBJ whole genome shotgun (WGS) entry which is preliminary data.</text>
</comment>
<feature type="compositionally biased region" description="Basic residues" evidence="6">
    <location>
        <begin position="13"/>
        <end position="28"/>
    </location>
</feature>
<evidence type="ECO:0000259" key="7">
    <source>
        <dbReference type="SMART" id="SM00385"/>
    </source>
</evidence>
<dbReference type="InterPro" id="IPR036915">
    <property type="entry name" value="Cyclin-like_sf"/>
</dbReference>
<comment type="similarity">
    <text evidence="1 5">Belongs to the cyclin family.</text>
</comment>
<dbReference type="Gene3D" id="1.10.472.10">
    <property type="entry name" value="Cyclin-like"/>
    <property type="match status" value="2"/>
</dbReference>
<evidence type="ECO:0000256" key="2">
    <source>
        <dbReference type="ARBA" id="ARBA00022618"/>
    </source>
</evidence>
<dbReference type="Pfam" id="PF02984">
    <property type="entry name" value="Cyclin_C"/>
    <property type="match status" value="1"/>
</dbReference>
<keyword evidence="4" id="KW-0131">Cell cycle</keyword>
<evidence type="ECO:0000256" key="1">
    <source>
        <dbReference type="ARBA" id="ARBA00008742"/>
    </source>
</evidence>
<evidence type="ECO:0000256" key="3">
    <source>
        <dbReference type="ARBA" id="ARBA00023127"/>
    </source>
</evidence>
<dbReference type="Pfam" id="PF00134">
    <property type="entry name" value="Cyclin_N"/>
    <property type="match status" value="1"/>
</dbReference>
<feature type="domain" description="Cyclin C-terminal" evidence="8">
    <location>
        <begin position="205"/>
        <end position="310"/>
    </location>
</feature>
<dbReference type="PANTHER" id="PTHR10177">
    <property type="entry name" value="CYCLINS"/>
    <property type="match status" value="1"/>
</dbReference>
<evidence type="ECO:0000313" key="9">
    <source>
        <dbReference type="EMBL" id="TPX38845.1"/>
    </source>
</evidence>
<organism evidence="9 10">
    <name type="scientific">Synchytrium endobioticum</name>
    <dbReference type="NCBI Taxonomy" id="286115"/>
    <lineage>
        <taxon>Eukaryota</taxon>
        <taxon>Fungi</taxon>
        <taxon>Fungi incertae sedis</taxon>
        <taxon>Chytridiomycota</taxon>
        <taxon>Chytridiomycota incertae sedis</taxon>
        <taxon>Chytridiomycetes</taxon>
        <taxon>Synchytriales</taxon>
        <taxon>Synchytriaceae</taxon>
        <taxon>Synchytrium</taxon>
    </lineage>
</organism>
<name>A0A507CLA8_9FUNG</name>
<keyword evidence="2" id="KW-0132">Cell division</keyword>
<accession>A0A507CLA8</accession>
<dbReference type="GO" id="GO:0051301">
    <property type="term" value="P:cell division"/>
    <property type="evidence" value="ECO:0007669"/>
    <property type="project" value="UniProtKB-KW"/>
</dbReference>
<feature type="domain" description="Cyclin-like" evidence="7">
    <location>
        <begin position="110"/>
        <end position="196"/>
    </location>
</feature>
<feature type="compositionally biased region" description="Polar residues" evidence="6">
    <location>
        <begin position="1"/>
        <end position="11"/>
    </location>
</feature>
<evidence type="ECO:0000313" key="10">
    <source>
        <dbReference type="Proteomes" id="UP000320475"/>
    </source>
</evidence>
<proteinExistence type="inferred from homology"/>
<evidence type="ECO:0000256" key="5">
    <source>
        <dbReference type="RuleBase" id="RU000383"/>
    </source>
</evidence>
<evidence type="ECO:0000256" key="4">
    <source>
        <dbReference type="ARBA" id="ARBA00023306"/>
    </source>
</evidence>
<dbReference type="InterPro" id="IPR039361">
    <property type="entry name" value="Cyclin"/>
</dbReference>